<feature type="transmembrane region" description="Helical" evidence="1">
    <location>
        <begin position="6"/>
        <end position="24"/>
    </location>
</feature>
<evidence type="ECO:0000256" key="1">
    <source>
        <dbReference type="SAM" id="Phobius"/>
    </source>
</evidence>
<sequence length="224" mass="25324">MGNIVVLSFVYLVGIVLLLAFNELNYRRLNLKGEFTRKFAHFMATLAVVPFPYIIPSHWYVLVLAILFFLALFITQHSKQLKSIHDIERKSIGSYLLPLSIYVTFLIANLLDNKFIYILPMLILAICDPIAAILGINIKNYNGRIVLFGHKFNKTWLGSGSFLVTSFVISLIALYFHRHVFDMKTFLLAISVAVATTVGELISWRGSDNLTIPLSAVVILVLFL</sequence>
<accession>A0A399SRW7</accession>
<feature type="transmembrane region" description="Helical" evidence="1">
    <location>
        <begin position="95"/>
        <end position="111"/>
    </location>
</feature>
<name>A0A399SRW7_9BACT</name>
<feature type="transmembrane region" description="Helical" evidence="1">
    <location>
        <begin position="36"/>
        <end position="53"/>
    </location>
</feature>
<gene>
    <name evidence="2" type="ORF">D1614_21955</name>
</gene>
<dbReference type="Pfam" id="PF01148">
    <property type="entry name" value="CTP_transf_1"/>
    <property type="match status" value="1"/>
</dbReference>
<feature type="transmembrane region" description="Helical" evidence="1">
    <location>
        <begin position="117"/>
        <end position="136"/>
    </location>
</feature>
<organism evidence="2 3">
    <name type="scientific">Maribellus luteus</name>
    <dbReference type="NCBI Taxonomy" id="2305463"/>
    <lineage>
        <taxon>Bacteria</taxon>
        <taxon>Pseudomonadati</taxon>
        <taxon>Bacteroidota</taxon>
        <taxon>Bacteroidia</taxon>
        <taxon>Marinilabiliales</taxon>
        <taxon>Prolixibacteraceae</taxon>
        <taxon>Maribellus</taxon>
    </lineage>
</organism>
<feature type="transmembrane region" description="Helical" evidence="1">
    <location>
        <begin position="59"/>
        <end position="75"/>
    </location>
</feature>
<evidence type="ECO:0000313" key="2">
    <source>
        <dbReference type="EMBL" id="RIJ45674.1"/>
    </source>
</evidence>
<dbReference type="EMBL" id="QWGR01000021">
    <property type="protein sequence ID" value="RIJ45674.1"/>
    <property type="molecule type" value="Genomic_DNA"/>
</dbReference>
<protein>
    <submittedName>
        <fullName evidence="2">Phosphatidate cytidylyltransferase</fullName>
    </submittedName>
</protein>
<dbReference type="OrthoDB" id="1117602at2"/>
<reference evidence="2 3" key="1">
    <citation type="submission" date="2018-08" db="EMBL/GenBank/DDBJ databases">
        <title>Pallidiluteibacterium maritimus gen. nov., sp. nov., isolated from coastal sediment.</title>
        <authorList>
            <person name="Zhou L.Y."/>
        </authorList>
    </citation>
    <scope>NUCLEOTIDE SEQUENCE [LARGE SCALE GENOMIC DNA]</scope>
    <source>
        <strain evidence="2 3">XSD2</strain>
    </source>
</reference>
<evidence type="ECO:0000313" key="3">
    <source>
        <dbReference type="Proteomes" id="UP000265926"/>
    </source>
</evidence>
<proteinExistence type="predicted"/>
<keyword evidence="2" id="KW-0548">Nucleotidyltransferase</keyword>
<dbReference type="AlphaFoldDB" id="A0A399SRW7"/>
<comment type="caution">
    <text evidence="2">The sequence shown here is derived from an EMBL/GenBank/DDBJ whole genome shotgun (WGS) entry which is preliminary data.</text>
</comment>
<dbReference type="RefSeq" id="WP_119440151.1">
    <property type="nucleotide sequence ID" value="NZ_QWGR01000021.1"/>
</dbReference>
<keyword evidence="1" id="KW-0812">Transmembrane</keyword>
<keyword evidence="1" id="KW-1133">Transmembrane helix</keyword>
<keyword evidence="1" id="KW-0472">Membrane</keyword>
<dbReference type="GO" id="GO:0016779">
    <property type="term" value="F:nucleotidyltransferase activity"/>
    <property type="evidence" value="ECO:0007669"/>
    <property type="project" value="UniProtKB-KW"/>
</dbReference>
<keyword evidence="3" id="KW-1185">Reference proteome</keyword>
<feature type="transmembrane region" description="Helical" evidence="1">
    <location>
        <begin position="156"/>
        <end position="177"/>
    </location>
</feature>
<keyword evidence="2" id="KW-0808">Transferase</keyword>
<dbReference type="Proteomes" id="UP000265926">
    <property type="component" value="Unassembled WGS sequence"/>
</dbReference>